<gene>
    <name evidence="4" type="ORF">DLJ82_0273</name>
</gene>
<evidence type="ECO:0000313" key="4">
    <source>
        <dbReference type="EMBL" id="AXA37893.1"/>
    </source>
</evidence>
<feature type="transmembrane region" description="Helical" evidence="2">
    <location>
        <begin position="204"/>
        <end position="226"/>
    </location>
</feature>
<feature type="domain" description="Cyanobacterial TRADD-N associated 2 transmembrane" evidence="3">
    <location>
        <begin position="167"/>
        <end position="234"/>
    </location>
</feature>
<sequence length="307" mass="33566">MFEYTIATLNLILVEVLRRNKLARALVLFTAVALAGLTAAAIYVGVTGHTFSGREVRVFDILPVVIGGSVATLWTLSTIIVSLIEPERLKEVIRRSDDNDRLLNALTNTVLGTSVTLSGTAKGSARVRGDISIGPPEKERVSANADDDIIKGIRANLAQLIEYYIMNKSQAKSSFRASLWSIIAGFVAIVVGGIWAYSAERNDLTAYLIPFGGIILQFIGGGYFYMYNRSLIQLNFFFSRLAQMQDTLLAIHLSESLPEAKDRTKAIDRLITIVAERSTTAPAYLTKAPEKRTPARRAKAQPAEAAD</sequence>
<organism evidence="4 5">
    <name type="scientific">Rhizobium leguminosarum</name>
    <dbReference type="NCBI Taxonomy" id="384"/>
    <lineage>
        <taxon>Bacteria</taxon>
        <taxon>Pseudomonadati</taxon>
        <taxon>Pseudomonadota</taxon>
        <taxon>Alphaproteobacteria</taxon>
        <taxon>Hyphomicrobiales</taxon>
        <taxon>Rhizobiaceae</taxon>
        <taxon>Rhizobium/Agrobacterium group</taxon>
        <taxon>Rhizobium</taxon>
    </lineage>
</organism>
<evidence type="ECO:0000259" key="3">
    <source>
        <dbReference type="Pfam" id="PF20712"/>
    </source>
</evidence>
<proteinExistence type="predicted"/>
<feature type="transmembrane region" description="Helical" evidence="2">
    <location>
        <begin position="61"/>
        <end position="84"/>
    </location>
</feature>
<feature type="transmembrane region" description="Helical" evidence="2">
    <location>
        <begin position="25"/>
        <end position="46"/>
    </location>
</feature>
<feature type="region of interest" description="Disordered" evidence="1">
    <location>
        <begin position="284"/>
        <end position="307"/>
    </location>
</feature>
<keyword evidence="2" id="KW-0472">Membrane</keyword>
<dbReference type="EMBL" id="CP030760">
    <property type="protein sequence ID" value="AXA37893.1"/>
    <property type="molecule type" value="Genomic_DNA"/>
</dbReference>
<dbReference type="AlphaFoldDB" id="A0A2Z4YC65"/>
<keyword evidence="2" id="KW-1133">Transmembrane helix</keyword>
<dbReference type="RefSeq" id="WP_112902722.1">
    <property type="nucleotide sequence ID" value="NZ_CP030760.1"/>
</dbReference>
<name>A0A2Z4YC65_RHILE</name>
<dbReference type="Pfam" id="PF20712">
    <property type="entry name" value="CyanoTRADDas_TM"/>
    <property type="match status" value="1"/>
</dbReference>
<evidence type="ECO:0000256" key="1">
    <source>
        <dbReference type="SAM" id="MobiDB-lite"/>
    </source>
</evidence>
<keyword evidence="2" id="KW-0812">Transmembrane</keyword>
<protein>
    <submittedName>
        <fullName evidence="4">Putative integral membrane protein</fullName>
    </submittedName>
</protein>
<dbReference type="InterPro" id="IPR048567">
    <property type="entry name" value="CyanoTRADDas_TM"/>
</dbReference>
<evidence type="ECO:0000256" key="2">
    <source>
        <dbReference type="SAM" id="Phobius"/>
    </source>
</evidence>
<accession>A0A2Z4YC65</accession>
<dbReference type="Proteomes" id="UP000251166">
    <property type="component" value="Chromosome"/>
</dbReference>
<feature type="transmembrane region" description="Helical" evidence="2">
    <location>
        <begin position="177"/>
        <end position="198"/>
    </location>
</feature>
<reference evidence="4 5" key="1">
    <citation type="submission" date="2018-07" db="EMBL/GenBank/DDBJ databases">
        <title>Rhizobium leguminosarum strain:ATCC 14479 Genome sequencing and assembly.</title>
        <authorList>
            <person name="Chakraborty R."/>
        </authorList>
    </citation>
    <scope>NUCLEOTIDE SEQUENCE [LARGE SCALE GENOMIC DNA]</scope>
    <source>
        <strain evidence="4 5">ATCC 14479</strain>
    </source>
</reference>
<evidence type="ECO:0000313" key="5">
    <source>
        <dbReference type="Proteomes" id="UP000251166"/>
    </source>
</evidence>